<evidence type="ECO:0000256" key="6">
    <source>
        <dbReference type="ARBA" id="ARBA00023146"/>
    </source>
</evidence>
<dbReference type="CDD" id="cd00770">
    <property type="entry name" value="SerRS_core"/>
    <property type="match status" value="1"/>
</dbReference>
<feature type="binding site" evidence="9">
    <location>
        <begin position="348"/>
        <end position="351"/>
    </location>
    <ligand>
        <name>ATP</name>
        <dbReference type="ChEBI" id="CHEBI:30616"/>
    </ligand>
</feature>
<dbReference type="PROSITE" id="PS50862">
    <property type="entry name" value="AA_TRNA_LIGASE_II"/>
    <property type="match status" value="1"/>
</dbReference>
<dbReference type="SUPFAM" id="SSF46589">
    <property type="entry name" value="tRNA-binding arm"/>
    <property type="match status" value="1"/>
</dbReference>
<keyword evidence="3" id="KW-0547">Nucleotide-binding</keyword>
<evidence type="ECO:0000256" key="9">
    <source>
        <dbReference type="PIRSR" id="PIRSR001529-2"/>
    </source>
</evidence>
<dbReference type="Pfam" id="PF02403">
    <property type="entry name" value="Seryl_tRNA_N"/>
    <property type="match status" value="1"/>
</dbReference>
<dbReference type="GO" id="GO:0005524">
    <property type="term" value="F:ATP binding"/>
    <property type="evidence" value="ECO:0007669"/>
    <property type="project" value="UniProtKB-KW"/>
</dbReference>
<evidence type="ECO:0000256" key="10">
    <source>
        <dbReference type="SAM" id="Coils"/>
    </source>
</evidence>
<dbReference type="InterPro" id="IPR045864">
    <property type="entry name" value="aa-tRNA-synth_II/BPL/LPL"/>
</dbReference>
<dbReference type="Proteomes" id="UP000034207">
    <property type="component" value="Unassembled WGS sequence"/>
</dbReference>
<dbReference type="AlphaFoldDB" id="A0A0G0Q0R1"/>
<dbReference type="PATRIC" id="fig|1618345.3.peg.82"/>
<feature type="binding site" evidence="8">
    <location>
        <position position="282"/>
    </location>
    <ligand>
        <name>L-serine</name>
        <dbReference type="ChEBI" id="CHEBI:33384"/>
    </ligand>
</feature>
<dbReference type="InterPro" id="IPR033729">
    <property type="entry name" value="SerRS_core"/>
</dbReference>
<evidence type="ECO:0000256" key="2">
    <source>
        <dbReference type="ARBA" id="ARBA00022598"/>
    </source>
</evidence>
<dbReference type="STRING" id="1618345.UT18_C0002G0028"/>
<dbReference type="InterPro" id="IPR010978">
    <property type="entry name" value="tRNA-bd_arm"/>
</dbReference>
<dbReference type="InterPro" id="IPR002317">
    <property type="entry name" value="Ser-tRNA-ligase_type_1"/>
</dbReference>
<feature type="binding site" evidence="8">
    <location>
        <position position="228"/>
    </location>
    <ligand>
        <name>L-serine</name>
        <dbReference type="ChEBI" id="CHEBI:33384"/>
    </ligand>
</feature>
<evidence type="ECO:0000256" key="1">
    <source>
        <dbReference type="ARBA" id="ARBA00012840"/>
    </source>
</evidence>
<dbReference type="InterPro" id="IPR015866">
    <property type="entry name" value="Ser-tRNA-synth_1_N"/>
</dbReference>
<evidence type="ECO:0000256" key="8">
    <source>
        <dbReference type="PIRSR" id="PIRSR001529-1"/>
    </source>
</evidence>
<feature type="binding site" evidence="8">
    <location>
        <position position="381"/>
    </location>
    <ligand>
        <name>L-serine</name>
        <dbReference type="ChEBI" id="CHEBI:33384"/>
    </ligand>
</feature>
<dbReference type="SUPFAM" id="SSF55681">
    <property type="entry name" value="Class II aaRS and biotin synthetases"/>
    <property type="match status" value="1"/>
</dbReference>
<keyword evidence="5" id="KW-0648">Protein biosynthesis</keyword>
<evidence type="ECO:0000313" key="12">
    <source>
        <dbReference type="EMBL" id="KKQ95251.1"/>
    </source>
</evidence>
<evidence type="ECO:0000256" key="3">
    <source>
        <dbReference type="ARBA" id="ARBA00022741"/>
    </source>
</evidence>
<dbReference type="InterPro" id="IPR006195">
    <property type="entry name" value="aa-tRNA-synth_II"/>
</dbReference>
<accession>A0A0G0Q0R1</accession>
<dbReference type="GO" id="GO:0006434">
    <property type="term" value="P:seryl-tRNA aminoacylation"/>
    <property type="evidence" value="ECO:0007669"/>
    <property type="project" value="UniProtKB-UniRule"/>
</dbReference>
<dbReference type="GO" id="GO:0004828">
    <property type="term" value="F:serine-tRNA ligase activity"/>
    <property type="evidence" value="ECO:0007669"/>
    <property type="project" value="UniProtKB-UniRule"/>
</dbReference>
<feature type="domain" description="Aminoacyl-transfer RNA synthetases class-II family profile" evidence="11">
    <location>
        <begin position="127"/>
        <end position="408"/>
    </location>
</feature>
<evidence type="ECO:0000256" key="4">
    <source>
        <dbReference type="ARBA" id="ARBA00022840"/>
    </source>
</evidence>
<keyword evidence="2 12" id="KW-0436">Ligase</keyword>
<dbReference type="NCBIfam" id="TIGR00414">
    <property type="entry name" value="serS"/>
    <property type="match status" value="1"/>
</dbReference>
<feature type="binding site" evidence="9">
    <location>
        <begin position="259"/>
        <end position="261"/>
    </location>
    <ligand>
        <name>ATP</name>
        <dbReference type="ChEBI" id="CHEBI:30616"/>
    </ligand>
</feature>
<feature type="coiled-coil region" evidence="10">
    <location>
        <begin position="30"/>
        <end position="92"/>
    </location>
</feature>
<name>A0A0G0Q0R1_UNCC2</name>
<evidence type="ECO:0000256" key="5">
    <source>
        <dbReference type="ARBA" id="ARBA00022917"/>
    </source>
</evidence>
<keyword evidence="4 9" id="KW-0067">ATP-binding</keyword>
<dbReference type="PIRSF" id="PIRSF001529">
    <property type="entry name" value="Ser-tRNA-synth_IIa"/>
    <property type="match status" value="1"/>
</dbReference>
<keyword evidence="10" id="KW-0175">Coiled coil</keyword>
<protein>
    <recommendedName>
        <fullName evidence="1 7">Serine--tRNA ligase</fullName>
        <ecNumber evidence="1 7">6.1.1.11</ecNumber>
    </recommendedName>
</protein>
<sequence length="423" mass="48602">MLDIKFIRENRDLVKKAVNLKEMDVDIDALLELDMKRVELIKEVDNLRSEKKSDKRPSKEEIEKIKKIKEELTKKEGELRKIQDQFEDLMLRVPNIPSPDSPVGDESANKEVSKWGELPKFDFPILDHIELAKNLDLIDFLEGTNVSGFRGYYLKNEAVLLQMALMWMALDKLKRKGFTLMIPPTLVREFALTGSGQFPFAKTETYQVANAGTDKDECLKDPLYLVGTAEPSLLAYNANKILDEAELPIKLCGFSQCYRSEVGSYGKDTRGAYRLHEFMKVEQVILCTADLGESMKWLEQLRETAEEMLTELQLTHRVLSIATGDMGAGKYAMYDLETWMPARNAYGETHSDSNFTDWQTRRLNIRYKTREGKLVHPYALNNTMIASPRILIAIFENYQQKDGSINMPEALVKYLGFDKIIKR</sequence>
<dbReference type="Gene3D" id="3.30.930.10">
    <property type="entry name" value="Bira Bifunctional Protein, Domain 2"/>
    <property type="match status" value="1"/>
</dbReference>
<dbReference type="PANTHER" id="PTHR11778">
    <property type="entry name" value="SERYL-TRNA SYNTHETASE"/>
    <property type="match status" value="1"/>
</dbReference>
<evidence type="ECO:0000256" key="7">
    <source>
        <dbReference type="NCBIfam" id="TIGR00414"/>
    </source>
</evidence>
<dbReference type="EC" id="6.1.1.11" evidence="1 7"/>
<proteinExistence type="predicted"/>
<feature type="binding site" evidence="8">
    <location>
        <position position="259"/>
    </location>
    <ligand>
        <name>L-serine</name>
        <dbReference type="ChEBI" id="CHEBI:33384"/>
    </ligand>
</feature>
<dbReference type="InterPro" id="IPR042103">
    <property type="entry name" value="SerRS_1_N_sf"/>
</dbReference>
<evidence type="ECO:0000259" key="11">
    <source>
        <dbReference type="PROSITE" id="PS50862"/>
    </source>
</evidence>
<evidence type="ECO:0000313" key="13">
    <source>
        <dbReference type="Proteomes" id="UP000034207"/>
    </source>
</evidence>
<comment type="caution">
    <text evidence="12">The sequence shown here is derived from an EMBL/GenBank/DDBJ whole genome shotgun (WGS) entry which is preliminary data.</text>
</comment>
<dbReference type="InterPro" id="IPR002314">
    <property type="entry name" value="aa-tRNA-synt_IIb"/>
</dbReference>
<gene>
    <name evidence="12" type="ORF">UT18_C0002G0028</name>
</gene>
<dbReference type="EMBL" id="LBVV01000002">
    <property type="protein sequence ID" value="KKQ95251.1"/>
    <property type="molecule type" value="Genomic_DNA"/>
</dbReference>
<dbReference type="GO" id="GO:0005737">
    <property type="term" value="C:cytoplasm"/>
    <property type="evidence" value="ECO:0007669"/>
    <property type="project" value="UniProtKB-UniRule"/>
</dbReference>
<dbReference type="Gene3D" id="1.10.287.40">
    <property type="entry name" value="Serine-tRNA synthetase, tRNA binding domain"/>
    <property type="match status" value="1"/>
</dbReference>
<feature type="site" description="Important for serine binding" evidence="8">
    <location>
        <position position="383"/>
    </location>
</feature>
<organism evidence="12 13">
    <name type="scientific">candidate division CPR2 bacterium GW2011_GWC2_39_10</name>
    <dbReference type="NCBI Taxonomy" id="1618345"/>
    <lineage>
        <taxon>Bacteria</taxon>
        <taxon>Bacteria division CPR2</taxon>
    </lineage>
</organism>
<dbReference type="PRINTS" id="PR00981">
    <property type="entry name" value="TRNASYNTHSER"/>
</dbReference>
<keyword evidence="6" id="KW-0030">Aminoacyl-tRNA synthetase</keyword>
<dbReference type="Pfam" id="PF00587">
    <property type="entry name" value="tRNA-synt_2b"/>
    <property type="match status" value="1"/>
</dbReference>
<reference evidence="12" key="1">
    <citation type="journal article" date="2015" name="Nature">
        <title>rRNA introns, odd ribosomes, and small enigmatic genomes across a large radiation of phyla.</title>
        <authorList>
            <person name="Brown C.T."/>
            <person name="Hug L.A."/>
            <person name="Thomas B.C."/>
            <person name="Sharon I."/>
            <person name="Castelle C.J."/>
            <person name="Singh A."/>
            <person name="Wilkins M.J."/>
            <person name="Williams K.H."/>
            <person name="Banfield J.F."/>
        </authorList>
    </citation>
    <scope>NUCLEOTIDE SEQUENCE [LARGE SCALE GENOMIC DNA]</scope>
</reference>